<keyword evidence="1" id="KW-0472">Membrane</keyword>
<accession>A0ABQ8IRH5</accession>
<feature type="signal peptide" evidence="2">
    <location>
        <begin position="1"/>
        <end position="22"/>
    </location>
</feature>
<reference evidence="3 4" key="1">
    <citation type="journal article" date="2018" name="J. Allergy Clin. Immunol.">
        <title>High-quality assembly of Dermatophagoides pteronyssinus genome and transcriptome reveals a wide range of novel allergens.</title>
        <authorList>
            <person name="Liu X.Y."/>
            <person name="Yang K.Y."/>
            <person name="Wang M.Q."/>
            <person name="Kwok J.S."/>
            <person name="Zeng X."/>
            <person name="Yang Z."/>
            <person name="Xiao X.J."/>
            <person name="Lau C.P."/>
            <person name="Li Y."/>
            <person name="Huang Z.M."/>
            <person name="Ba J.G."/>
            <person name="Yim A.K."/>
            <person name="Ouyang C.Y."/>
            <person name="Ngai S.M."/>
            <person name="Chan T.F."/>
            <person name="Leung E.L."/>
            <person name="Liu L."/>
            <person name="Liu Z.G."/>
            <person name="Tsui S.K."/>
        </authorList>
    </citation>
    <scope>NUCLEOTIDE SEQUENCE [LARGE SCALE GENOMIC DNA]</scope>
    <source>
        <strain evidence="3">Derp</strain>
    </source>
</reference>
<name>A0ABQ8IRH5_DERPT</name>
<evidence type="ECO:0000256" key="1">
    <source>
        <dbReference type="SAM" id="Phobius"/>
    </source>
</evidence>
<dbReference type="Proteomes" id="UP000887458">
    <property type="component" value="Unassembled WGS sequence"/>
</dbReference>
<keyword evidence="2" id="KW-0732">Signal</keyword>
<feature type="chain" id="PRO_5045440992" evidence="2">
    <location>
        <begin position="23"/>
        <end position="325"/>
    </location>
</feature>
<keyword evidence="1" id="KW-0812">Transmembrane</keyword>
<evidence type="ECO:0000313" key="4">
    <source>
        <dbReference type="Proteomes" id="UP000887458"/>
    </source>
</evidence>
<protein>
    <submittedName>
        <fullName evidence="3">Uncharacterized protein</fullName>
    </submittedName>
</protein>
<keyword evidence="1" id="KW-1133">Transmembrane helix</keyword>
<dbReference type="EMBL" id="NJHN03000128">
    <property type="protein sequence ID" value="KAH9412873.1"/>
    <property type="molecule type" value="Genomic_DNA"/>
</dbReference>
<proteinExistence type="predicted"/>
<comment type="caution">
    <text evidence="3">The sequence shown here is derived from an EMBL/GenBank/DDBJ whole genome shotgun (WGS) entry which is preliminary data.</text>
</comment>
<evidence type="ECO:0000256" key="2">
    <source>
        <dbReference type="SAM" id="SignalP"/>
    </source>
</evidence>
<gene>
    <name evidence="3" type="ORF">DERP_009855</name>
</gene>
<reference evidence="3 4" key="2">
    <citation type="journal article" date="2022" name="Mol. Biol. Evol.">
        <title>Comparative Genomics Reveals Insights into the Divergent Evolution of Astigmatic Mites and Household Pest Adaptations.</title>
        <authorList>
            <person name="Xiong Q."/>
            <person name="Wan A.T."/>
            <person name="Liu X."/>
            <person name="Fung C.S."/>
            <person name="Xiao X."/>
            <person name="Malainual N."/>
            <person name="Hou J."/>
            <person name="Wang L."/>
            <person name="Wang M."/>
            <person name="Yang K.Y."/>
            <person name="Cui Y."/>
            <person name="Leung E.L."/>
            <person name="Nong W."/>
            <person name="Shin S.K."/>
            <person name="Au S.W."/>
            <person name="Jeong K.Y."/>
            <person name="Chew F.T."/>
            <person name="Hui J.H."/>
            <person name="Leung T.F."/>
            <person name="Tungtrongchitr A."/>
            <person name="Zhong N."/>
            <person name="Liu Z."/>
            <person name="Tsui S.K."/>
        </authorList>
    </citation>
    <scope>NUCLEOTIDE SEQUENCE [LARGE SCALE GENOMIC DNA]</scope>
    <source>
        <strain evidence="3">Derp</strain>
    </source>
</reference>
<keyword evidence="4" id="KW-1185">Reference proteome</keyword>
<evidence type="ECO:0000313" key="3">
    <source>
        <dbReference type="EMBL" id="KAH9412873.1"/>
    </source>
</evidence>
<sequence>MSSLKCTKLLILLVFQLNAVWTKPSSDNQTRNSSGSSSSSFPITLDYTNLTTVTNQSTTITTTTTESTSIDITNNPIKELRKRNLLPLYSIIIDKQKYLKQNDNEKSTTTTTTTIKRITSQSIVSIQSSSPSPSTTTSSYSYFWLILIASLIVATILIITIYFAYRNISKDWHFIRNCEDGLLDDNDDFDGDDDDDDYDDYDDDYGDDCNGMGVGVGVAGGGNIIAVEDFDPTNLSCPNSRMKKLKQKQKKQALGAGTTTVRPKRNLDSLMIRKLLSDCLFVRHIVLLSLFPPSIAAGTSLTNMIDELIELLFMNAARNLVDNSE</sequence>
<organism evidence="3 4">
    <name type="scientific">Dermatophagoides pteronyssinus</name>
    <name type="common">European house dust mite</name>
    <dbReference type="NCBI Taxonomy" id="6956"/>
    <lineage>
        <taxon>Eukaryota</taxon>
        <taxon>Metazoa</taxon>
        <taxon>Ecdysozoa</taxon>
        <taxon>Arthropoda</taxon>
        <taxon>Chelicerata</taxon>
        <taxon>Arachnida</taxon>
        <taxon>Acari</taxon>
        <taxon>Acariformes</taxon>
        <taxon>Sarcoptiformes</taxon>
        <taxon>Astigmata</taxon>
        <taxon>Psoroptidia</taxon>
        <taxon>Analgoidea</taxon>
        <taxon>Pyroglyphidae</taxon>
        <taxon>Dermatophagoidinae</taxon>
        <taxon>Dermatophagoides</taxon>
    </lineage>
</organism>
<feature type="transmembrane region" description="Helical" evidence="1">
    <location>
        <begin position="142"/>
        <end position="165"/>
    </location>
</feature>